<sequence length="145" mass="14983">MSSSQQQESPHQCAAGCGFYGSLDTRDMCSACYKEQHCPGAEPGASFATAARVGATASIVHGGCCKPAAGVSSAPTAEARLPKPPQRRRPPRARRGGEEGAAAPVRGVPQGGEAGGVRVPVRGDVLQDPPLRKAARLLRPVLKKM</sequence>
<dbReference type="SMART" id="SM00259">
    <property type="entry name" value="ZnF_A20"/>
    <property type="match status" value="1"/>
</dbReference>
<dbReference type="PROSITE" id="PS51036">
    <property type="entry name" value="ZF_A20"/>
    <property type="match status" value="1"/>
</dbReference>
<proteinExistence type="predicted"/>
<feature type="region of interest" description="Disordered" evidence="5">
    <location>
        <begin position="70"/>
        <end position="124"/>
    </location>
</feature>
<evidence type="ECO:0000259" key="6">
    <source>
        <dbReference type="PROSITE" id="PS51036"/>
    </source>
</evidence>
<evidence type="ECO:0000256" key="1">
    <source>
        <dbReference type="ARBA" id="ARBA00003732"/>
    </source>
</evidence>
<evidence type="ECO:0000256" key="3">
    <source>
        <dbReference type="ARBA" id="ARBA00022771"/>
    </source>
</evidence>
<dbReference type="Gene3D" id="1.20.5.4770">
    <property type="match status" value="1"/>
</dbReference>
<dbReference type="SUPFAM" id="SSF57716">
    <property type="entry name" value="Glucocorticoid receptor-like (DNA-binding domain)"/>
    <property type="match status" value="1"/>
</dbReference>
<dbReference type="Proteomes" id="UP000275267">
    <property type="component" value="Unassembled WGS sequence"/>
</dbReference>
<keyword evidence="4" id="KW-0862">Zinc</keyword>
<dbReference type="InterPro" id="IPR002653">
    <property type="entry name" value="Znf_A20"/>
</dbReference>
<dbReference type="GO" id="GO:0003677">
    <property type="term" value="F:DNA binding"/>
    <property type="evidence" value="ECO:0007669"/>
    <property type="project" value="InterPro"/>
</dbReference>
<comment type="function">
    <text evidence="1">May be involved in environmental stress response.</text>
</comment>
<gene>
    <name evidence="7" type="ORF">C2845_PM08G19380</name>
</gene>
<protein>
    <submittedName>
        <fullName evidence="7">Zinc finger A20 and AN1 domain-containing stress-associated protein 3-like</fullName>
    </submittedName>
</protein>
<feature type="compositionally biased region" description="Basic residues" evidence="5">
    <location>
        <begin position="85"/>
        <end position="94"/>
    </location>
</feature>
<dbReference type="AlphaFoldDB" id="A0A3L6R1P6"/>
<feature type="domain" description="A20-type" evidence="6">
    <location>
        <begin position="7"/>
        <end position="41"/>
    </location>
</feature>
<keyword evidence="2" id="KW-0479">Metal-binding</keyword>
<evidence type="ECO:0000313" key="7">
    <source>
        <dbReference type="EMBL" id="RLM93392.1"/>
    </source>
</evidence>
<evidence type="ECO:0000256" key="4">
    <source>
        <dbReference type="ARBA" id="ARBA00022833"/>
    </source>
</evidence>
<dbReference type="EMBL" id="PQIB02000010">
    <property type="protein sequence ID" value="RLM93392.1"/>
    <property type="molecule type" value="Genomic_DNA"/>
</dbReference>
<evidence type="ECO:0000256" key="2">
    <source>
        <dbReference type="ARBA" id="ARBA00022723"/>
    </source>
</evidence>
<comment type="caution">
    <text evidence="7">The sequence shown here is derived from an EMBL/GenBank/DDBJ whole genome shotgun (WGS) entry which is preliminary data.</text>
</comment>
<organism evidence="7 8">
    <name type="scientific">Panicum miliaceum</name>
    <name type="common">Proso millet</name>
    <name type="synonym">Broomcorn millet</name>
    <dbReference type="NCBI Taxonomy" id="4540"/>
    <lineage>
        <taxon>Eukaryota</taxon>
        <taxon>Viridiplantae</taxon>
        <taxon>Streptophyta</taxon>
        <taxon>Embryophyta</taxon>
        <taxon>Tracheophyta</taxon>
        <taxon>Spermatophyta</taxon>
        <taxon>Magnoliopsida</taxon>
        <taxon>Liliopsida</taxon>
        <taxon>Poales</taxon>
        <taxon>Poaceae</taxon>
        <taxon>PACMAD clade</taxon>
        <taxon>Panicoideae</taxon>
        <taxon>Panicodae</taxon>
        <taxon>Paniceae</taxon>
        <taxon>Panicinae</taxon>
        <taxon>Panicum</taxon>
        <taxon>Panicum sect. Panicum</taxon>
    </lineage>
</organism>
<dbReference type="GO" id="GO:0008270">
    <property type="term" value="F:zinc ion binding"/>
    <property type="evidence" value="ECO:0007669"/>
    <property type="project" value="UniProtKB-KW"/>
</dbReference>
<keyword evidence="8" id="KW-1185">Reference proteome</keyword>
<accession>A0A3L6R1P6</accession>
<dbReference type="OrthoDB" id="428577at2759"/>
<evidence type="ECO:0000313" key="8">
    <source>
        <dbReference type="Proteomes" id="UP000275267"/>
    </source>
</evidence>
<evidence type="ECO:0000256" key="5">
    <source>
        <dbReference type="SAM" id="MobiDB-lite"/>
    </source>
</evidence>
<reference evidence="8" key="1">
    <citation type="journal article" date="2019" name="Nat. Commun.">
        <title>The genome of broomcorn millet.</title>
        <authorList>
            <person name="Zou C."/>
            <person name="Miki D."/>
            <person name="Li D."/>
            <person name="Tang Q."/>
            <person name="Xiao L."/>
            <person name="Rajput S."/>
            <person name="Deng P."/>
            <person name="Jia W."/>
            <person name="Huang R."/>
            <person name="Zhang M."/>
            <person name="Sun Y."/>
            <person name="Hu J."/>
            <person name="Fu X."/>
            <person name="Schnable P.S."/>
            <person name="Li F."/>
            <person name="Zhang H."/>
            <person name="Feng B."/>
            <person name="Zhu X."/>
            <person name="Liu R."/>
            <person name="Schnable J.C."/>
            <person name="Zhu J.-K."/>
            <person name="Zhang H."/>
        </authorList>
    </citation>
    <scope>NUCLEOTIDE SEQUENCE [LARGE SCALE GENOMIC DNA]</scope>
</reference>
<keyword evidence="3" id="KW-0863">Zinc-finger</keyword>
<dbReference type="Pfam" id="PF01754">
    <property type="entry name" value="zf-A20"/>
    <property type="match status" value="1"/>
</dbReference>
<name>A0A3L6R1P6_PANMI</name>